<sequence length="303" mass="33284">MEQPRVFPREVSSRENIHDNIMPTTRATFIEQPGASSGHLVPRTTRNGSIVPTCIASTEQLESSPRHYRSRTIITGGIIPTTRTASKKQLEATPCHGDPRSTFGGSIIPTTHTAPAEHPRISSGQLVSRTTLTASTKQPTASSCYFVSHTGLGGSNIPAPGSVNYKITSLEKSSQHGIENLSNKENIPHHPKPETQYKPEINIHRDGRFMSALRAIHSDKGEPKCRTKSEVTTSTKSPSTQKNSPVAAKRRPHRKLQRSQAFMIDRSPSPTGRICEVDTERDPRDDELCALFQNSCGGFENDE</sequence>
<proteinExistence type="predicted"/>
<accession>A0ABR1YBK8</accession>
<evidence type="ECO:0000313" key="2">
    <source>
        <dbReference type="EMBL" id="KAK8223937.1"/>
    </source>
</evidence>
<reference evidence="2 3" key="1">
    <citation type="submission" date="2024-04" db="EMBL/GenBank/DDBJ databases">
        <title>Phyllosticta paracitricarpa is synonymous to the EU quarantine fungus P. citricarpa based on phylogenomic analyses.</title>
        <authorList>
            <consortium name="Lawrence Berkeley National Laboratory"/>
            <person name="Van Ingen-Buijs V.A."/>
            <person name="Van Westerhoven A.C."/>
            <person name="Haridas S."/>
            <person name="Skiadas P."/>
            <person name="Martin F."/>
            <person name="Groenewald J.Z."/>
            <person name="Crous P.W."/>
            <person name="Seidl M.F."/>
        </authorList>
    </citation>
    <scope>NUCLEOTIDE SEQUENCE [LARGE SCALE GENOMIC DNA]</scope>
    <source>
        <strain evidence="2 3">CBS 123374</strain>
    </source>
</reference>
<keyword evidence="3" id="KW-1185">Reference proteome</keyword>
<feature type="compositionally biased region" description="Basic residues" evidence="1">
    <location>
        <begin position="248"/>
        <end position="257"/>
    </location>
</feature>
<gene>
    <name evidence="2" type="ORF">HDK90DRAFT_470625</name>
</gene>
<dbReference type="Proteomes" id="UP001492380">
    <property type="component" value="Unassembled WGS sequence"/>
</dbReference>
<protein>
    <submittedName>
        <fullName evidence="2">Uncharacterized protein</fullName>
    </submittedName>
</protein>
<dbReference type="EMBL" id="JBBWRZ010000013">
    <property type="protein sequence ID" value="KAK8223937.1"/>
    <property type="molecule type" value="Genomic_DNA"/>
</dbReference>
<organism evidence="2 3">
    <name type="scientific">Phyllosticta capitalensis</name>
    <dbReference type="NCBI Taxonomy" id="121624"/>
    <lineage>
        <taxon>Eukaryota</taxon>
        <taxon>Fungi</taxon>
        <taxon>Dikarya</taxon>
        <taxon>Ascomycota</taxon>
        <taxon>Pezizomycotina</taxon>
        <taxon>Dothideomycetes</taxon>
        <taxon>Dothideomycetes incertae sedis</taxon>
        <taxon>Botryosphaeriales</taxon>
        <taxon>Phyllostictaceae</taxon>
        <taxon>Phyllosticta</taxon>
    </lineage>
</organism>
<evidence type="ECO:0000313" key="3">
    <source>
        <dbReference type="Proteomes" id="UP001492380"/>
    </source>
</evidence>
<name>A0ABR1YBK8_9PEZI</name>
<feature type="compositionally biased region" description="Polar residues" evidence="1">
    <location>
        <begin position="230"/>
        <end position="244"/>
    </location>
</feature>
<comment type="caution">
    <text evidence="2">The sequence shown here is derived from an EMBL/GenBank/DDBJ whole genome shotgun (WGS) entry which is preliminary data.</text>
</comment>
<feature type="compositionally biased region" description="Basic and acidic residues" evidence="1">
    <location>
        <begin position="216"/>
        <end position="229"/>
    </location>
</feature>
<feature type="region of interest" description="Disordered" evidence="1">
    <location>
        <begin position="216"/>
        <end position="280"/>
    </location>
</feature>
<evidence type="ECO:0000256" key="1">
    <source>
        <dbReference type="SAM" id="MobiDB-lite"/>
    </source>
</evidence>